<keyword evidence="2" id="KW-0808">Transferase</keyword>
<keyword evidence="1" id="KW-0812">Transmembrane</keyword>
<dbReference type="GO" id="GO:0016740">
    <property type="term" value="F:transferase activity"/>
    <property type="evidence" value="ECO:0007669"/>
    <property type="project" value="UniProtKB-KW"/>
</dbReference>
<comment type="caution">
    <text evidence="2">The sequence shown here is derived from an EMBL/GenBank/DDBJ whole genome shotgun (WGS) entry which is preliminary data.</text>
</comment>
<feature type="transmembrane region" description="Helical" evidence="1">
    <location>
        <begin position="105"/>
        <end position="123"/>
    </location>
</feature>
<dbReference type="GeneID" id="93119179"/>
<feature type="transmembrane region" description="Helical" evidence="1">
    <location>
        <begin position="44"/>
        <end position="66"/>
    </location>
</feature>
<sequence>MEGTILAFGGLFAALAWRLRRTMRWTPKAGRAVALPRGYRWQVLARVLSAIVGGYAFSSVGATLLARTLAFSGMTSPAFGVATASMLSFLIFTLTALWVFAAPRAWLWLLLASGSLALLVWLLERA</sequence>
<keyword evidence="1" id="KW-0472">Membrane</keyword>
<evidence type="ECO:0000313" key="3">
    <source>
        <dbReference type="Proteomes" id="UP000026682"/>
    </source>
</evidence>
<feature type="transmembrane region" description="Helical" evidence="1">
    <location>
        <begin position="78"/>
        <end position="99"/>
    </location>
</feature>
<dbReference type="AlphaFoldDB" id="A0A158M895"/>
<keyword evidence="1" id="KW-1133">Transmembrane helix</keyword>
<evidence type="ECO:0000313" key="2">
    <source>
        <dbReference type="EMBL" id="KAK98865.1"/>
    </source>
</evidence>
<proteinExistence type="predicted"/>
<dbReference type="STRING" id="35814.BBB42_13435"/>
<dbReference type="Proteomes" id="UP000026682">
    <property type="component" value="Unassembled WGS sequence"/>
</dbReference>
<dbReference type="EMBL" id="JFZZ01000014">
    <property type="protein sequence ID" value="KAK98865.1"/>
    <property type="molecule type" value="Genomic_DNA"/>
</dbReference>
<name>A0A158M895_9BORD</name>
<evidence type="ECO:0000256" key="1">
    <source>
        <dbReference type="SAM" id="Phobius"/>
    </source>
</evidence>
<organism evidence="2 3">
    <name type="scientific">Bordetella holmesii CDC-H585-BH</name>
    <dbReference type="NCBI Taxonomy" id="1331206"/>
    <lineage>
        <taxon>Bacteria</taxon>
        <taxon>Pseudomonadati</taxon>
        <taxon>Pseudomonadota</taxon>
        <taxon>Betaproteobacteria</taxon>
        <taxon>Burkholderiales</taxon>
        <taxon>Alcaligenaceae</taxon>
        <taxon>Bordetella</taxon>
    </lineage>
</organism>
<accession>A0A158M895</accession>
<dbReference type="RefSeq" id="WP_005015283.1">
    <property type="nucleotide sequence ID" value="NZ_JFZZ01000014.1"/>
</dbReference>
<dbReference type="PATRIC" id="fig|1331206.3.peg.352"/>
<protein>
    <submittedName>
        <fullName evidence="2">Putative N-acetyltransferase YedL</fullName>
    </submittedName>
</protein>
<gene>
    <name evidence="2" type="ORF">L497_2033</name>
</gene>
<reference evidence="2 3" key="1">
    <citation type="submission" date="2014-03" db="EMBL/GenBank/DDBJ databases">
        <title>Genome sequence of Bordetella holmseii.</title>
        <authorList>
            <person name="Harvill E."/>
            <person name="Goodfield L.L."/>
            <person name="Ivanov Y."/>
            <person name="Meyer J.A."/>
            <person name="Newth C."/>
            <person name="Cassiday P."/>
            <person name="Tondella M.L."/>
            <person name="Liao P."/>
            <person name="Zimmerman J."/>
            <person name="Meert K."/>
            <person name="Wessel D."/>
            <person name="Berger J."/>
            <person name="Dean J.M."/>
            <person name="Holubkov R."/>
            <person name="Burr J."/>
            <person name="Liu T."/>
            <person name="Brinkac L.M."/>
            <person name="Sanka R."/>
            <person name="Kim M."/>
            <person name="Losada L."/>
        </authorList>
    </citation>
    <scope>NUCLEOTIDE SEQUENCE [LARGE SCALE GENOMIC DNA]</scope>
    <source>
        <strain evidence="2 3">CDC-H585-BH</strain>
    </source>
</reference>